<keyword evidence="4" id="KW-1185">Reference proteome</keyword>
<reference evidence="3" key="1">
    <citation type="journal article" date="2019" name="bioRxiv">
        <title>The Genome of the Zebra Mussel, Dreissena polymorpha: A Resource for Invasive Species Research.</title>
        <authorList>
            <person name="McCartney M.A."/>
            <person name="Auch B."/>
            <person name="Kono T."/>
            <person name="Mallez S."/>
            <person name="Zhang Y."/>
            <person name="Obille A."/>
            <person name="Becker A."/>
            <person name="Abrahante J.E."/>
            <person name="Garbe J."/>
            <person name="Badalamenti J.P."/>
            <person name="Herman A."/>
            <person name="Mangelson H."/>
            <person name="Liachko I."/>
            <person name="Sullivan S."/>
            <person name="Sone E.D."/>
            <person name="Koren S."/>
            <person name="Silverstein K.A.T."/>
            <person name="Beckman K.B."/>
            <person name="Gohl D.M."/>
        </authorList>
    </citation>
    <scope>NUCLEOTIDE SEQUENCE</scope>
    <source>
        <strain evidence="3">Duluth1</strain>
        <tissue evidence="3">Whole animal</tissue>
    </source>
</reference>
<protein>
    <recommendedName>
        <fullName evidence="2">NAD-dependent epimerase/dehydratase domain-containing protein</fullName>
    </recommendedName>
</protein>
<proteinExistence type="predicted"/>
<sequence>MTFSIWIMLFHWIFRAESVPNVQYDILSRKTVLIFGGNGLLGSATTERLLRSNFNIVLINRGNWYWDTADTIKPFVRHLKCDRMQSLQRCSGLQHYIWSLDAPPMFDAVIDFSAYHPFEITESLTLLQGKIKRYIYISSDSVYEVCNKTHTGLTREEDAVRPKEDKEREQYILKDDYGNRKLQCEETLRSQVDDVTGVPFVALRLPDVVGARDNTHRWWIYQLWVKLSEYIDKPLSVPQHLWNRPMSLVYANDVAEVIANVITMGPQVNDEAFNLAFNEMPTLVNFLHSIMDALNLDDIDIHVDESVEAFHLFPSVRLGPIDTSKSKKLLNWNPTSWHDVLYETVAFYEDAVRNVTFHSARNDVIRIIQQHLTRDPAKVVRGLWNEYKVMLGGKHDEL</sequence>
<feature type="domain" description="NAD-dependent epimerase/dehydratase" evidence="2">
    <location>
        <begin position="32"/>
        <end position="275"/>
    </location>
</feature>
<keyword evidence="1" id="KW-0732">Signal</keyword>
<dbReference type="PANTHER" id="PTHR43725:SF32">
    <property type="entry name" value="NAD-DEPENDENT EPIMERASE_DEHYDRATASE DOMAIN-CONTAINING PROTEIN"/>
    <property type="match status" value="1"/>
</dbReference>
<evidence type="ECO:0000313" key="3">
    <source>
        <dbReference type="EMBL" id="KAH3858144.1"/>
    </source>
</evidence>
<gene>
    <name evidence="3" type="ORF">DPMN_100764</name>
</gene>
<dbReference type="GO" id="GO:0003978">
    <property type="term" value="F:UDP-glucose 4-epimerase activity"/>
    <property type="evidence" value="ECO:0007669"/>
    <property type="project" value="TreeGrafter"/>
</dbReference>
<evidence type="ECO:0000256" key="1">
    <source>
        <dbReference type="SAM" id="SignalP"/>
    </source>
</evidence>
<accession>A0A9D4LI13</accession>
<evidence type="ECO:0000259" key="2">
    <source>
        <dbReference type="Pfam" id="PF01370"/>
    </source>
</evidence>
<organism evidence="3 4">
    <name type="scientific">Dreissena polymorpha</name>
    <name type="common">Zebra mussel</name>
    <name type="synonym">Mytilus polymorpha</name>
    <dbReference type="NCBI Taxonomy" id="45954"/>
    <lineage>
        <taxon>Eukaryota</taxon>
        <taxon>Metazoa</taxon>
        <taxon>Spiralia</taxon>
        <taxon>Lophotrochozoa</taxon>
        <taxon>Mollusca</taxon>
        <taxon>Bivalvia</taxon>
        <taxon>Autobranchia</taxon>
        <taxon>Heteroconchia</taxon>
        <taxon>Euheterodonta</taxon>
        <taxon>Imparidentia</taxon>
        <taxon>Neoheterodontei</taxon>
        <taxon>Myida</taxon>
        <taxon>Dreissenoidea</taxon>
        <taxon>Dreissenidae</taxon>
        <taxon>Dreissena</taxon>
    </lineage>
</organism>
<dbReference type="Gene3D" id="3.40.50.720">
    <property type="entry name" value="NAD(P)-binding Rossmann-like Domain"/>
    <property type="match status" value="1"/>
</dbReference>
<feature type="chain" id="PRO_5038559395" description="NAD-dependent epimerase/dehydratase domain-containing protein" evidence="1">
    <location>
        <begin position="19"/>
        <end position="398"/>
    </location>
</feature>
<dbReference type="SUPFAM" id="SSF51735">
    <property type="entry name" value="NAD(P)-binding Rossmann-fold domains"/>
    <property type="match status" value="1"/>
</dbReference>
<dbReference type="Proteomes" id="UP000828390">
    <property type="component" value="Unassembled WGS sequence"/>
</dbReference>
<dbReference type="GO" id="GO:0005996">
    <property type="term" value="P:monosaccharide metabolic process"/>
    <property type="evidence" value="ECO:0007669"/>
    <property type="project" value="TreeGrafter"/>
</dbReference>
<evidence type="ECO:0000313" key="4">
    <source>
        <dbReference type="Proteomes" id="UP000828390"/>
    </source>
</evidence>
<name>A0A9D4LI13_DREPO</name>
<dbReference type="EMBL" id="JAIWYP010000003">
    <property type="protein sequence ID" value="KAH3858144.1"/>
    <property type="molecule type" value="Genomic_DNA"/>
</dbReference>
<comment type="caution">
    <text evidence="3">The sequence shown here is derived from an EMBL/GenBank/DDBJ whole genome shotgun (WGS) entry which is preliminary data.</text>
</comment>
<dbReference type="InterPro" id="IPR036291">
    <property type="entry name" value="NAD(P)-bd_dom_sf"/>
</dbReference>
<dbReference type="Pfam" id="PF01370">
    <property type="entry name" value="Epimerase"/>
    <property type="match status" value="1"/>
</dbReference>
<dbReference type="AlphaFoldDB" id="A0A9D4LI13"/>
<dbReference type="InterPro" id="IPR001509">
    <property type="entry name" value="Epimerase_deHydtase"/>
</dbReference>
<feature type="signal peptide" evidence="1">
    <location>
        <begin position="1"/>
        <end position="18"/>
    </location>
</feature>
<dbReference type="OrthoDB" id="16464at2759"/>
<reference evidence="3" key="2">
    <citation type="submission" date="2020-11" db="EMBL/GenBank/DDBJ databases">
        <authorList>
            <person name="McCartney M.A."/>
            <person name="Auch B."/>
            <person name="Kono T."/>
            <person name="Mallez S."/>
            <person name="Becker A."/>
            <person name="Gohl D.M."/>
            <person name="Silverstein K.A.T."/>
            <person name="Koren S."/>
            <person name="Bechman K.B."/>
            <person name="Herman A."/>
            <person name="Abrahante J.E."/>
            <person name="Garbe J."/>
        </authorList>
    </citation>
    <scope>NUCLEOTIDE SEQUENCE</scope>
    <source>
        <strain evidence="3">Duluth1</strain>
        <tissue evidence="3">Whole animal</tissue>
    </source>
</reference>
<dbReference type="PANTHER" id="PTHR43725">
    <property type="entry name" value="UDP-GLUCOSE 4-EPIMERASE"/>
    <property type="match status" value="1"/>
</dbReference>
<dbReference type="GO" id="GO:0005829">
    <property type="term" value="C:cytosol"/>
    <property type="evidence" value="ECO:0007669"/>
    <property type="project" value="TreeGrafter"/>
</dbReference>